<proteinExistence type="predicted"/>
<dbReference type="NCBIfam" id="TIGR01549">
    <property type="entry name" value="HAD-SF-IA-v1"/>
    <property type="match status" value="1"/>
</dbReference>
<dbReference type="Gene3D" id="3.40.50.1000">
    <property type="entry name" value="HAD superfamily/HAD-like"/>
    <property type="match status" value="1"/>
</dbReference>
<dbReference type="CDD" id="cd07505">
    <property type="entry name" value="HAD_BPGM-like"/>
    <property type="match status" value="1"/>
</dbReference>
<dbReference type="RefSeq" id="WP_346129843.1">
    <property type="nucleotide sequence ID" value="NZ_BAABBE010000006.1"/>
</dbReference>
<dbReference type="InterPro" id="IPR006549">
    <property type="entry name" value="HAD-SF_hydro_IIIA"/>
</dbReference>
<dbReference type="InterPro" id="IPR036412">
    <property type="entry name" value="HAD-like_sf"/>
</dbReference>
<dbReference type="NCBIfam" id="TIGR01509">
    <property type="entry name" value="HAD-SF-IA-v3"/>
    <property type="match status" value="1"/>
</dbReference>
<dbReference type="PANTHER" id="PTHR43434">
    <property type="entry name" value="PHOSPHOGLYCOLATE PHOSPHATASE"/>
    <property type="match status" value="1"/>
</dbReference>
<dbReference type="SUPFAM" id="SSF56784">
    <property type="entry name" value="HAD-like"/>
    <property type="match status" value="1"/>
</dbReference>
<dbReference type="GO" id="GO:0016787">
    <property type="term" value="F:hydrolase activity"/>
    <property type="evidence" value="ECO:0007669"/>
    <property type="project" value="UniProtKB-KW"/>
</dbReference>
<evidence type="ECO:0000313" key="2">
    <source>
        <dbReference type="Proteomes" id="UP001500711"/>
    </source>
</evidence>
<dbReference type="InterPro" id="IPR006439">
    <property type="entry name" value="HAD-SF_hydro_IA"/>
</dbReference>
<accession>A0ABP7APZ7</accession>
<organism evidence="1 2">
    <name type="scientific">Lentzea roselyniae</name>
    <dbReference type="NCBI Taxonomy" id="531940"/>
    <lineage>
        <taxon>Bacteria</taxon>
        <taxon>Bacillati</taxon>
        <taxon>Actinomycetota</taxon>
        <taxon>Actinomycetes</taxon>
        <taxon>Pseudonocardiales</taxon>
        <taxon>Pseudonocardiaceae</taxon>
        <taxon>Lentzea</taxon>
    </lineage>
</organism>
<name>A0ABP7APZ7_9PSEU</name>
<dbReference type="Proteomes" id="UP001500711">
    <property type="component" value="Unassembled WGS sequence"/>
</dbReference>
<protein>
    <submittedName>
        <fullName evidence="1">HAD family hydrolase</fullName>
    </submittedName>
</protein>
<dbReference type="PANTHER" id="PTHR43434:SF1">
    <property type="entry name" value="PHOSPHOGLYCOLATE PHOSPHATASE"/>
    <property type="match status" value="1"/>
</dbReference>
<dbReference type="InterPro" id="IPR023214">
    <property type="entry name" value="HAD_sf"/>
</dbReference>
<sequence>MSPERVPVNDPEVLRGVLANADALLLDFDGPICGVFAGFPAHLVADQLRRVLAEGGYDELPAEIEKTEDPFEVLYYAATLGDDEAEYVEAAMRAHEVEAVASAEPTLGTHEFIRASHDLGRKVAVVSNNSVAAVETYLHLHELSTYVDYVSARADSDPARLKPDPFLLRQATDQLTITPSRCVLVGDSLTDIQAAHAAGTTVIGYANRPGKADLFTTKGPQVIVTDMTLLKDAL</sequence>
<reference evidence="2" key="1">
    <citation type="journal article" date="2019" name="Int. J. Syst. Evol. Microbiol.">
        <title>The Global Catalogue of Microorganisms (GCM) 10K type strain sequencing project: providing services to taxonomists for standard genome sequencing and annotation.</title>
        <authorList>
            <consortium name="The Broad Institute Genomics Platform"/>
            <consortium name="The Broad Institute Genome Sequencing Center for Infectious Disease"/>
            <person name="Wu L."/>
            <person name="Ma J."/>
        </authorList>
    </citation>
    <scope>NUCLEOTIDE SEQUENCE [LARGE SCALE GENOMIC DNA]</scope>
    <source>
        <strain evidence="2">JCM 17494</strain>
    </source>
</reference>
<evidence type="ECO:0000313" key="1">
    <source>
        <dbReference type="EMBL" id="GAA3637850.1"/>
    </source>
</evidence>
<keyword evidence="1" id="KW-0378">Hydrolase</keyword>
<comment type="caution">
    <text evidence="1">The sequence shown here is derived from an EMBL/GenBank/DDBJ whole genome shotgun (WGS) entry which is preliminary data.</text>
</comment>
<dbReference type="EMBL" id="BAABBE010000006">
    <property type="protein sequence ID" value="GAA3637850.1"/>
    <property type="molecule type" value="Genomic_DNA"/>
</dbReference>
<dbReference type="InterPro" id="IPR050155">
    <property type="entry name" value="HAD-like_hydrolase_sf"/>
</dbReference>
<dbReference type="Pfam" id="PF00702">
    <property type="entry name" value="Hydrolase"/>
    <property type="match status" value="1"/>
</dbReference>
<dbReference type="NCBIfam" id="TIGR01662">
    <property type="entry name" value="HAD-SF-IIIA"/>
    <property type="match status" value="1"/>
</dbReference>
<keyword evidence="2" id="KW-1185">Reference proteome</keyword>
<gene>
    <name evidence="1" type="ORF">GCM10022267_25400</name>
</gene>